<keyword evidence="6 10" id="KW-0808">Transferase</keyword>
<evidence type="ECO:0000256" key="7">
    <source>
        <dbReference type="ARBA" id="ARBA00023277"/>
    </source>
</evidence>
<evidence type="ECO:0000256" key="6">
    <source>
        <dbReference type="ARBA" id="ARBA00022679"/>
    </source>
</evidence>
<feature type="compositionally biased region" description="Polar residues" evidence="11">
    <location>
        <begin position="522"/>
        <end position="532"/>
    </location>
</feature>
<dbReference type="NCBIfam" id="TIGR00217">
    <property type="entry name" value="malQ"/>
    <property type="match status" value="1"/>
</dbReference>
<reference evidence="12 13" key="1">
    <citation type="submission" date="2023-11" db="EMBL/GenBank/DDBJ databases">
        <title>Coraliomargarita sp. nov., isolated from marine algae.</title>
        <authorList>
            <person name="Lee J.K."/>
            <person name="Baek J.H."/>
            <person name="Kim J.M."/>
            <person name="Choi D.G."/>
            <person name="Jeon C.O."/>
        </authorList>
    </citation>
    <scope>NUCLEOTIDE SEQUENCE [LARGE SCALE GENOMIC DNA]</scope>
    <source>
        <strain evidence="12 13">J2-16</strain>
    </source>
</reference>
<evidence type="ECO:0000256" key="3">
    <source>
        <dbReference type="ARBA" id="ARBA00012560"/>
    </source>
</evidence>
<gene>
    <name evidence="12" type="primary">malQ</name>
    <name evidence="12" type="ORF">SH580_08665</name>
</gene>
<keyword evidence="7 10" id="KW-0119">Carbohydrate metabolism</keyword>
<dbReference type="InterPro" id="IPR003385">
    <property type="entry name" value="Glyco_hydro_77"/>
</dbReference>
<comment type="catalytic activity">
    <reaction evidence="1 10">
        <text>Transfers a segment of a (1-&gt;4)-alpha-D-glucan to a new position in an acceptor, which may be glucose or a (1-&gt;4)-alpha-D-glucan.</text>
        <dbReference type="EC" id="2.4.1.25"/>
    </reaction>
</comment>
<accession>A0ABZ0RQK0</accession>
<keyword evidence="5 10" id="KW-0328">Glycosyltransferase</keyword>
<dbReference type="SUPFAM" id="SSF51445">
    <property type="entry name" value="(Trans)glycosidases"/>
    <property type="match status" value="1"/>
</dbReference>
<dbReference type="Proteomes" id="UP001324993">
    <property type="component" value="Chromosome"/>
</dbReference>
<evidence type="ECO:0000256" key="2">
    <source>
        <dbReference type="ARBA" id="ARBA00005684"/>
    </source>
</evidence>
<evidence type="ECO:0000256" key="5">
    <source>
        <dbReference type="ARBA" id="ARBA00022676"/>
    </source>
</evidence>
<dbReference type="EMBL" id="CP138858">
    <property type="protein sequence ID" value="WPJ97782.1"/>
    <property type="molecule type" value="Genomic_DNA"/>
</dbReference>
<evidence type="ECO:0000313" key="12">
    <source>
        <dbReference type="EMBL" id="WPJ97782.1"/>
    </source>
</evidence>
<dbReference type="PANTHER" id="PTHR32438:SF5">
    <property type="entry name" value="4-ALPHA-GLUCANOTRANSFERASE DPE1, CHLOROPLASTIC_AMYLOPLASTIC"/>
    <property type="match status" value="1"/>
</dbReference>
<name>A0ABZ0RQK0_9BACT</name>
<keyword evidence="13" id="KW-1185">Reference proteome</keyword>
<evidence type="ECO:0000313" key="13">
    <source>
        <dbReference type="Proteomes" id="UP001324993"/>
    </source>
</evidence>
<evidence type="ECO:0000256" key="11">
    <source>
        <dbReference type="SAM" id="MobiDB-lite"/>
    </source>
</evidence>
<evidence type="ECO:0000256" key="10">
    <source>
        <dbReference type="RuleBase" id="RU361207"/>
    </source>
</evidence>
<dbReference type="NCBIfam" id="NF011080">
    <property type="entry name" value="PRK14508.1-3"/>
    <property type="match status" value="1"/>
</dbReference>
<evidence type="ECO:0000256" key="9">
    <source>
        <dbReference type="ARBA" id="ARBA00031501"/>
    </source>
</evidence>
<sequence>MTTPLFHRDCGLLMHPSSLPNQFGVGDFGPSAIRWVKQLARHGQNIWQILPLNPAGYGDSPYQGLSAFAANPIFISPEDLHTRGLLDDQELLALRMPLHSRVDYARLYANKAEVSARAALKFFALPSSDPLREQYRVFLESERDWLECFALFSALKARFNRVAWTEWPEEFRDRDTVALQRITEELESDIQRVYFEQFILRLQWSAVQRHAHELGVSLVGDLPIFVAHDSADVWCQRELFRLNADGSPSVMAGVPPDYFSATGQLWGNPLYNWDMHRSHKYAWWRQRLSRILTWVDVVRIDHFRGFEACWEVPGEAETAAEGSWVPAPGYEVFNAFVEDHGLPLPVIAEDLGVITPEVEQLRDYYNLPGLRIEQFAFGTDPMSSTFLPENYVPNCIAYTGTHDNDTVVGWFSSEAGEDSTRTAEEIEEERAMTLEYFGSDGSEIHWDFIRSLYRSRAGAVVVPVQDLLGLGSDARMNTPGKASGSWGWRLTDTLRLSGALEELDALTRETDRGLMSRETPLSLRSQQGHNEA</sequence>
<evidence type="ECO:0000256" key="8">
    <source>
        <dbReference type="ARBA" id="ARBA00031423"/>
    </source>
</evidence>
<comment type="similarity">
    <text evidence="2 10">Belongs to the disproportionating enzyme family.</text>
</comment>
<proteinExistence type="inferred from homology"/>
<feature type="region of interest" description="Disordered" evidence="11">
    <location>
        <begin position="511"/>
        <end position="532"/>
    </location>
</feature>
<dbReference type="Pfam" id="PF02446">
    <property type="entry name" value="Glyco_hydro_77"/>
    <property type="match status" value="1"/>
</dbReference>
<dbReference type="PANTHER" id="PTHR32438">
    <property type="entry name" value="4-ALPHA-GLUCANOTRANSFERASE DPE1, CHLOROPLASTIC/AMYLOPLASTIC"/>
    <property type="match status" value="1"/>
</dbReference>
<dbReference type="GO" id="GO:0004134">
    <property type="term" value="F:4-alpha-glucanotransferase activity"/>
    <property type="evidence" value="ECO:0007669"/>
    <property type="project" value="UniProtKB-EC"/>
</dbReference>
<dbReference type="Gene3D" id="3.20.20.80">
    <property type="entry name" value="Glycosidases"/>
    <property type="match status" value="1"/>
</dbReference>
<organism evidence="12 13">
    <name type="scientific">Coraliomargarita algicola</name>
    <dbReference type="NCBI Taxonomy" id="3092156"/>
    <lineage>
        <taxon>Bacteria</taxon>
        <taxon>Pseudomonadati</taxon>
        <taxon>Verrucomicrobiota</taxon>
        <taxon>Opitutia</taxon>
        <taxon>Puniceicoccales</taxon>
        <taxon>Coraliomargaritaceae</taxon>
        <taxon>Coraliomargarita</taxon>
    </lineage>
</organism>
<protein>
    <recommendedName>
        <fullName evidence="4 10">4-alpha-glucanotransferase</fullName>
        <ecNumber evidence="3 10">2.4.1.25</ecNumber>
    </recommendedName>
    <alternativeName>
        <fullName evidence="8 10">Amylomaltase</fullName>
    </alternativeName>
    <alternativeName>
        <fullName evidence="9 10">Disproportionating enzyme</fullName>
    </alternativeName>
</protein>
<dbReference type="EC" id="2.4.1.25" evidence="3 10"/>
<evidence type="ECO:0000256" key="1">
    <source>
        <dbReference type="ARBA" id="ARBA00000439"/>
    </source>
</evidence>
<evidence type="ECO:0000256" key="4">
    <source>
        <dbReference type="ARBA" id="ARBA00020295"/>
    </source>
</evidence>
<dbReference type="InterPro" id="IPR017853">
    <property type="entry name" value="GH"/>
</dbReference>
<dbReference type="RefSeq" id="WP_319834606.1">
    <property type="nucleotide sequence ID" value="NZ_CP138858.1"/>
</dbReference>